<proteinExistence type="inferred from homology"/>
<evidence type="ECO:0000256" key="4">
    <source>
        <dbReference type="ARBA" id="ARBA00022691"/>
    </source>
</evidence>
<dbReference type="GO" id="GO:0032259">
    <property type="term" value="P:methylation"/>
    <property type="evidence" value="ECO:0007669"/>
    <property type="project" value="UniProtKB-KW"/>
</dbReference>
<feature type="domain" description="DUF7059" evidence="6">
    <location>
        <begin position="30"/>
        <end position="125"/>
    </location>
</feature>
<dbReference type="GO" id="GO:0008757">
    <property type="term" value="F:S-adenosylmethionine-dependent methyltransferase activity"/>
    <property type="evidence" value="ECO:0007669"/>
    <property type="project" value="TreeGrafter"/>
</dbReference>
<reference evidence="7 8" key="1">
    <citation type="submission" date="2019-03" db="EMBL/GenBank/DDBJ databases">
        <title>Diversity of the mouse oral microbiome.</title>
        <authorList>
            <person name="Joseph S."/>
            <person name="Aduse-Opoku J."/>
            <person name="Curtis M."/>
            <person name="Wade W."/>
            <person name="Hashim A."/>
        </authorList>
    </citation>
    <scope>NUCLEOTIDE SEQUENCE [LARGE SCALE GENOMIC DNA]</scope>
    <source>
        <strain evidence="8">irhom_31</strain>
    </source>
</reference>
<protein>
    <submittedName>
        <fullName evidence="7">SAM-dependent methyltransferase</fullName>
    </submittedName>
</protein>
<dbReference type="PROSITE" id="PS00092">
    <property type="entry name" value="N6_MTASE"/>
    <property type="match status" value="1"/>
</dbReference>
<dbReference type="GO" id="GO:0035657">
    <property type="term" value="C:eRF1 methyltransferase complex"/>
    <property type="evidence" value="ECO:0007669"/>
    <property type="project" value="TreeGrafter"/>
</dbReference>
<evidence type="ECO:0000313" key="8">
    <source>
        <dbReference type="Proteomes" id="UP000297951"/>
    </source>
</evidence>
<dbReference type="Pfam" id="PF23186">
    <property type="entry name" value="DUF7059"/>
    <property type="match status" value="1"/>
</dbReference>
<name>A0A4Y9F382_9MICC</name>
<dbReference type="EMBL" id="SPQC01000020">
    <property type="protein sequence ID" value="TFU22246.1"/>
    <property type="molecule type" value="Genomic_DNA"/>
</dbReference>
<dbReference type="InterPro" id="IPR029063">
    <property type="entry name" value="SAM-dependent_MTases_sf"/>
</dbReference>
<accession>A0A4Y9F382</accession>
<keyword evidence="3 7" id="KW-0808">Transferase</keyword>
<dbReference type="AlphaFoldDB" id="A0A4Y9F382"/>
<gene>
    <name evidence="7" type="ORF">E4U03_06705</name>
</gene>
<comment type="caution">
    <text evidence="7">The sequence shown here is derived from an EMBL/GenBank/DDBJ whole genome shotgun (WGS) entry which is preliminary data.</text>
</comment>
<dbReference type="STRING" id="85336.A7979_03485"/>
<comment type="similarity">
    <text evidence="1">Belongs to the eukaryotic/archaeal PrmC-related family.</text>
</comment>
<dbReference type="InterPro" id="IPR007848">
    <property type="entry name" value="Small_mtfrase_dom"/>
</dbReference>
<dbReference type="RefSeq" id="WP_135012684.1">
    <property type="nucleotide sequence ID" value="NZ_JADGLK010000020.1"/>
</dbReference>
<dbReference type="PANTHER" id="PTHR45875">
    <property type="entry name" value="METHYLTRANSFERASE N6AMT1"/>
    <property type="match status" value="1"/>
</dbReference>
<evidence type="ECO:0000259" key="6">
    <source>
        <dbReference type="Pfam" id="PF23186"/>
    </source>
</evidence>
<keyword evidence="4" id="KW-0949">S-adenosyl-L-methionine</keyword>
<feature type="domain" description="Methyltransferase small" evidence="5">
    <location>
        <begin position="167"/>
        <end position="267"/>
    </location>
</feature>
<evidence type="ECO:0000259" key="5">
    <source>
        <dbReference type="Pfam" id="PF05175"/>
    </source>
</evidence>
<dbReference type="InterPro" id="IPR052190">
    <property type="entry name" value="Euk-Arch_PrmC-MTase"/>
</dbReference>
<dbReference type="PANTHER" id="PTHR45875:SF1">
    <property type="entry name" value="METHYLTRANSFERASE N6AMT1"/>
    <property type="match status" value="1"/>
</dbReference>
<evidence type="ECO:0000313" key="7">
    <source>
        <dbReference type="EMBL" id="TFU22246.1"/>
    </source>
</evidence>
<evidence type="ECO:0000256" key="1">
    <source>
        <dbReference type="ARBA" id="ARBA00006149"/>
    </source>
</evidence>
<dbReference type="GO" id="GO:0008170">
    <property type="term" value="F:N-methyltransferase activity"/>
    <property type="evidence" value="ECO:0007669"/>
    <property type="project" value="UniProtKB-ARBA"/>
</dbReference>
<dbReference type="Gene3D" id="3.40.50.150">
    <property type="entry name" value="Vaccinia Virus protein VP39"/>
    <property type="match status" value="1"/>
</dbReference>
<dbReference type="InterPro" id="IPR055487">
    <property type="entry name" value="DUF7059"/>
</dbReference>
<dbReference type="GO" id="GO:0008276">
    <property type="term" value="F:protein methyltransferase activity"/>
    <property type="evidence" value="ECO:0007669"/>
    <property type="project" value="TreeGrafter"/>
</dbReference>
<dbReference type="Proteomes" id="UP000297951">
    <property type="component" value="Unassembled WGS sequence"/>
</dbReference>
<organism evidence="7 8">
    <name type="scientific">Rothia nasimurium</name>
    <dbReference type="NCBI Taxonomy" id="85336"/>
    <lineage>
        <taxon>Bacteria</taxon>
        <taxon>Bacillati</taxon>
        <taxon>Actinomycetota</taxon>
        <taxon>Actinomycetes</taxon>
        <taxon>Micrococcales</taxon>
        <taxon>Micrococcaceae</taxon>
        <taxon>Rothia</taxon>
    </lineage>
</organism>
<dbReference type="GO" id="GO:0003676">
    <property type="term" value="F:nucleic acid binding"/>
    <property type="evidence" value="ECO:0007669"/>
    <property type="project" value="InterPro"/>
</dbReference>
<dbReference type="OrthoDB" id="129465at2"/>
<dbReference type="Pfam" id="PF05175">
    <property type="entry name" value="MTS"/>
    <property type="match status" value="1"/>
</dbReference>
<sequence length="546" mass="59517">MTSDFSRVPGAPVSADTAALTRLHTALTELNYTYDGIEELLGSRAFEAMTRDQVVPGLYRVSQILGQDATSETFTTAQRNLAQLVRFFLFGTALPGGDLEDALGAGSLDLLLNLGLAEPTEEGLVQAAVDLRPHAADDGTELFVASDLGAHQRPGVLRKDHVLGIGHASLTLAQLTERTPVDRALDLGTGCGIQVFHLLAHTRYVTATDISERALVFTRFNLLLNASALNLDVANLEERVSLRLGSLLEPVAGETFDLVVSNPPFVITPRSDHESPEDQFTYRDGGMAGDGIVSTLVQQLPTVLAPGGRAQMLGNWEIPVDGQDGPADWADRPRAWVGEETEAWFIQREVLEPEQYAETWLRDASENRDPAHFEAAYTAYLRDFASRGVGSIGFGMIWLRKPNPASAGERLHRFEEITYPIQQPIAPFITEAVEHFDQVTDLSDADLLEKYLVVAEDVTEERHATPGSEHPSVILLRAGAGLRRTILETTETSGFVSACDGELTAGQIVGALAALLGWETEEPRQVLISNMRELLEKGFLRIDQGD</sequence>
<evidence type="ECO:0000256" key="2">
    <source>
        <dbReference type="ARBA" id="ARBA00022603"/>
    </source>
</evidence>
<dbReference type="SUPFAM" id="SSF53335">
    <property type="entry name" value="S-adenosyl-L-methionine-dependent methyltransferases"/>
    <property type="match status" value="1"/>
</dbReference>
<keyword evidence="2 7" id="KW-0489">Methyltransferase</keyword>
<dbReference type="CDD" id="cd02440">
    <property type="entry name" value="AdoMet_MTases"/>
    <property type="match status" value="1"/>
</dbReference>
<evidence type="ECO:0000256" key="3">
    <source>
        <dbReference type="ARBA" id="ARBA00022679"/>
    </source>
</evidence>
<dbReference type="InterPro" id="IPR002052">
    <property type="entry name" value="DNA_methylase_N6_adenine_CS"/>
</dbReference>